<dbReference type="GO" id="GO:0000155">
    <property type="term" value="F:phosphorelay sensor kinase activity"/>
    <property type="evidence" value="ECO:0007669"/>
    <property type="project" value="InterPro"/>
</dbReference>
<dbReference type="AlphaFoldDB" id="A0A1M5N5Z2"/>
<evidence type="ECO:0000256" key="4">
    <source>
        <dbReference type="ARBA" id="ARBA00022679"/>
    </source>
</evidence>
<evidence type="ECO:0000259" key="8">
    <source>
        <dbReference type="PROSITE" id="PS50112"/>
    </source>
</evidence>
<reference evidence="9 10" key="1">
    <citation type="submission" date="2016-11" db="EMBL/GenBank/DDBJ databases">
        <authorList>
            <person name="Jaros S."/>
            <person name="Januszkiewicz K."/>
            <person name="Wedrychowicz H."/>
        </authorList>
    </citation>
    <scope>NUCLEOTIDE SEQUENCE [LARGE SCALE GENOMIC DNA]</scope>
    <source>
        <strain evidence="9 10">GAS138</strain>
    </source>
</reference>
<dbReference type="GO" id="GO:0000156">
    <property type="term" value="F:phosphorelay response regulator activity"/>
    <property type="evidence" value="ECO:0007669"/>
    <property type="project" value="TreeGrafter"/>
</dbReference>
<evidence type="ECO:0000256" key="1">
    <source>
        <dbReference type="ARBA" id="ARBA00000085"/>
    </source>
</evidence>
<dbReference type="Pfam" id="PF13426">
    <property type="entry name" value="PAS_9"/>
    <property type="match status" value="1"/>
</dbReference>
<dbReference type="SMART" id="SM00091">
    <property type="entry name" value="PAS"/>
    <property type="match status" value="1"/>
</dbReference>
<keyword evidence="4" id="KW-0808">Transferase</keyword>
<dbReference type="Proteomes" id="UP000189796">
    <property type="component" value="Chromosome I"/>
</dbReference>
<evidence type="ECO:0000256" key="2">
    <source>
        <dbReference type="ARBA" id="ARBA00012438"/>
    </source>
</evidence>
<dbReference type="EMBL" id="LT670817">
    <property type="protein sequence ID" value="SHG85006.1"/>
    <property type="molecule type" value="Genomic_DNA"/>
</dbReference>
<dbReference type="Pfam" id="PF02518">
    <property type="entry name" value="HATPase_c"/>
    <property type="match status" value="1"/>
</dbReference>
<dbReference type="SMART" id="SM00387">
    <property type="entry name" value="HATPase_c"/>
    <property type="match status" value="1"/>
</dbReference>
<dbReference type="Gene3D" id="3.30.565.10">
    <property type="entry name" value="Histidine kinase-like ATPase, C-terminal domain"/>
    <property type="match status" value="1"/>
</dbReference>
<evidence type="ECO:0000313" key="10">
    <source>
        <dbReference type="Proteomes" id="UP000189796"/>
    </source>
</evidence>
<evidence type="ECO:0000256" key="5">
    <source>
        <dbReference type="ARBA" id="ARBA00022777"/>
    </source>
</evidence>
<dbReference type="Gene3D" id="1.10.287.130">
    <property type="match status" value="1"/>
</dbReference>
<feature type="domain" description="PAS" evidence="8">
    <location>
        <begin position="22"/>
        <end position="74"/>
    </location>
</feature>
<dbReference type="CDD" id="cd00130">
    <property type="entry name" value="PAS"/>
    <property type="match status" value="1"/>
</dbReference>
<dbReference type="EC" id="2.7.13.3" evidence="2"/>
<protein>
    <recommendedName>
        <fullName evidence="2">histidine kinase</fullName>
        <ecNumber evidence="2">2.7.13.3</ecNumber>
    </recommendedName>
</protein>
<accession>A0A1M5N5Z2</accession>
<keyword evidence="3" id="KW-0597">Phosphoprotein</keyword>
<dbReference type="InterPro" id="IPR003661">
    <property type="entry name" value="HisK_dim/P_dom"/>
</dbReference>
<dbReference type="PANTHER" id="PTHR42878">
    <property type="entry name" value="TWO-COMPONENT HISTIDINE KINASE"/>
    <property type="match status" value="1"/>
</dbReference>
<comment type="catalytic activity">
    <reaction evidence="1">
        <text>ATP + protein L-histidine = ADP + protein N-phospho-L-histidine.</text>
        <dbReference type="EC" id="2.7.13.3"/>
    </reaction>
</comment>
<dbReference type="PROSITE" id="PS50112">
    <property type="entry name" value="PAS"/>
    <property type="match status" value="1"/>
</dbReference>
<dbReference type="InterPro" id="IPR003594">
    <property type="entry name" value="HATPase_dom"/>
</dbReference>
<evidence type="ECO:0000256" key="3">
    <source>
        <dbReference type="ARBA" id="ARBA00022553"/>
    </source>
</evidence>
<evidence type="ECO:0000259" key="7">
    <source>
        <dbReference type="PROSITE" id="PS50109"/>
    </source>
</evidence>
<dbReference type="SUPFAM" id="SSF55874">
    <property type="entry name" value="ATPase domain of HSP90 chaperone/DNA topoisomerase II/histidine kinase"/>
    <property type="match status" value="1"/>
</dbReference>
<dbReference type="InterPro" id="IPR050351">
    <property type="entry name" value="BphY/WalK/GraS-like"/>
</dbReference>
<dbReference type="Gene3D" id="3.30.450.20">
    <property type="entry name" value="PAS domain"/>
    <property type="match status" value="1"/>
</dbReference>
<dbReference type="NCBIfam" id="TIGR00229">
    <property type="entry name" value="sensory_box"/>
    <property type="match status" value="1"/>
</dbReference>
<dbReference type="InterPro" id="IPR035965">
    <property type="entry name" value="PAS-like_dom_sf"/>
</dbReference>
<keyword evidence="6" id="KW-0472">Membrane</keyword>
<dbReference type="CDD" id="cd00082">
    <property type="entry name" value="HisKA"/>
    <property type="match status" value="1"/>
</dbReference>
<dbReference type="GO" id="GO:0016020">
    <property type="term" value="C:membrane"/>
    <property type="evidence" value="ECO:0007669"/>
    <property type="project" value="UniProtKB-SubCell"/>
</dbReference>
<proteinExistence type="predicted"/>
<dbReference type="SUPFAM" id="SSF47384">
    <property type="entry name" value="Homodimeric domain of signal transducing histidine kinase"/>
    <property type="match status" value="1"/>
</dbReference>
<dbReference type="InterPro" id="IPR036890">
    <property type="entry name" value="HATPase_C_sf"/>
</dbReference>
<dbReference type="InterPro" id="IPR000014">
    <property type="entry name" value="PAS"/>
</dbReference>
<evidence type="ECO:0000256" key="6">
    <source>
        <dbReference type="ARBA" id="ARBA00023136"/>
    </source>
</evidence>
<name>A0A1M5N5Z2_9BRAD</name>
<dbReference type="InterPro" id="IPR004358">
    <property type="entry name" value="Sig_transdc_His_kin-like_C"/>
</dbReference>
<dbReference type="GO" id="GO:0007234">
    <property type="term" value="P:osmosensory signaling via phosphorelay pathway"/>
    <property type="evidence" value="ECO:0007669"/>
    <property type="project" value="TreeGrafter"/>
</dbReference>
<feature type="domain" description="Histidine kinase" evidence="7">
    <location>
        <begin position="180"/>
        <end position="392"/>
    </location>
</feature>
<dbReference type="SUPFAM" id="SSF55785">
    <property type="entry name" value="PYP-like sensor domain (PAS domain)"/>
    <property type="match status" value="1"/>
</dbReference>
<keyword evidence="5 9" id="KW-0418">Kinase</keyword>
<gene>
    <name evidence="9" type="ORF">SAMN05443248_2852</name>
</gene>
<dbReference type="SMART" id="SM00388">
    <property type="entry name" value="HisKA"/>
    <property type="match status" value="1"/>
</dbReference>
<sequence length="392" mass="43282">MKSSPRCAPLSELMKNPPSASIIEDLEDLYENAPCGYLSLDPGGRIFKVNKTLCNWVGYAPEHLLGKRLGDLLNIAGRMFYETHIAPLLRMQGFFNEVALDLVSQNGDRLPVIANATERRAADGSVISTRLTLLKATDRRRYERELLDARDQSRSSEAATRAILEDERRTSELREQFIAVLGHDLRNPLASISAGARILLRQAKGETETQVLQMMQTTVMRMSGLIDNVLDFARGRLGGGITLSRDANRPLRPVLQHVVDELRTAMPDRVIESDLEIADPVNCDRSRIGQMVSNLLGNALTHGSPDQPVKMVASTDNGMFVLWIANAGEPIPDAAMVNLFQPFFRGTVRASLQGLGLGLHIASEIAKAHEGVLTVTSTAEETRFTFRMPLRV</sequence>
<dbReference type="Pfam" id="PF00512">
    <property type="entry name" value="HisKA"/>
    <property type="match status" value="1"/>
</dbReference>
<dbReference type="InterPro" id="IPR036097">
    <property type="entry name" value="HisK_dim/P_sf"/>
</dbReference>
<dbReference type="PANTHER" id="PTHR42878:SF15">
    <property type="entry name" value="BACTERIOPHYTOCHROME"/>
    <property type="match status" value="1"/>
</dbReference>
<evidence type="ECO:0000313" key="9">
    <source>
        <dbReference type="EMBL" id="SHG85006.1"/>
    </source>
</evidence>
<dbReference type="InterPro" id="IPR005467">
    <property type="entry name" value="His_kinase_dom"/>
</dbReference>
<dbReference type="GO" id="GO:0030295">
    <property type="term" value="F:protein kinase activator activity"/>
    <property type="evidence" value="ECO:0007669"/>
    <property type="project" value="TreeGrafter"/>
</dbReference>
<organism evidence="9 10">
    <name type="scientific">Bradyrhizobium erythrophlei</name>
    <dbReference type="NCBI Taxonomy" id="1437360"/>
    <lineage>
        <taxon>Bacteria</taxon>
        <taxon>Pseudomonadati</taxon>
        <taxon>Pseudomonadota</taxon>
        <taxon>Alphaproteobacteria</taxon>
        <taxon>Hyphomicrobiales</taxon>
        <taxon>Nitrobacteraceae</taxon>
        <taxon>Bradyrhizobium</taxon>
    </lineage>
</organism>
<dbReference type="PRINTS" id="PR00344">
    <property type="entry name" value="BCTRLSENSOR"/>
</dbReference>
<dbReference type="PROSITE" id="PS50109">
    <property type="entry name" value="HIS_KIN"/>
    <property type="match status" value="1"/>
</dbReference>